<name>A0A7S2ELH9_9STRA</name>
<feature type="compositionally biased region" description="Polar residues" evidence="6">
    <location>
        <begin position="32"/>
        <end position="45"/>
    </location>
</feature>
<dbReference type="InterPro" id="IPR011146">
    <property type="entry name" value="HIT-like"/>
</dbReference>
<feature type="short sequence motif" description="Histidine triad motif" evidence="4 5">
    <location>
        <begin position="186"/>
        <end position="190"/>
    </location>
</feature>
<sequence>MILLGRERFLKCIMTAFLASSTNNTPPPTTTKLEPSSNIAATSETSFPSKKEGSSSLSSAVKNNNGETTAATTTVIDYSSNPTIFGQILRQEILYYPYIETDTLLSFRDRTPRAPLHALVITKQYIPSVQSLQSPSLSSNDDKSIEVVSSMKEMALQIIQSQQPTAYQNQDYILAFHVPPFHSVHHLHLHVLAPASEMNFIYRHGKYATGTFWCTGVDDVLNRLKKGQSAV</sequence>
<dbReference type="Pfam" id="PF11969">
    <property type="entry name" value="DcpS_C"/>
    <property type="match status" value="1"/>
</dbReference>
<evidence type="ECO:0000256" key="1">
    <source>
        <dbReference type="ARBA" id="ARBA00022741"/>
    </source>
</evidence>
<organism evidence="8">
    <name type="scientific">Ditylum brightwellii</name>
    <dbReference type="NCBI Taxonomy" id="49249"/>
    <lineage>
        <taxon>Eukaryota</taxon>
        <taxon>Sar</taxon>
        <taxon>Stramenopiles</taxon>
        <taxon>Ochrophyta</taxon>
        <taxon>Bacillariophyta</taxon>
        <taxon>Mediophyceae</taxon>
        <taxon>Lithodesmiophycidae</taxon>
        <taxon>Lithodesmiales</taxon>
        <taxon>Lithodesmiaceae</taxon>
        <taxon>Ditylum</taxon>
    </lineage>
</organism>
<keyword evidence="2" id="KW-0378">Hydrolase</keyword>
<evidence type="ECO:0000256" key="3">
    <source>
        <dbReference type="PIRSR" id="PIRSR601310-1"/>
    </source>
</evidence>
<dbReference type="PROSITE" id="PS51084">
    <property type="entry name" value="HIT_2"/>
    <property type="match status" value="1"/>
</dbReference>
<evidence type="ECO:0000256" key="6">
    <source>
        <dbReference type="SAM" id="MobiDB-lite"/>
    </source>
</evidence>
<dbReference type="GO" id="GO:0000166">
    <property type="term" value="F:nucleotide binding"/>
    <property type="evidence" value="ECO:0007669"/>
    <property type="project" value="UniProtKB-KW"/>
</dbReference>
<feature type="active site" description="Tele-AMP-histidine intermediate" evidence="3">
    <location>
        <position position="188"/>
    </location>
</feature>
<dbReference type="InterPro" id="IPR001310">
    <property type="entry name" value="Histidine_triad_HIT"/>
</dbReference>
<protein>
    <recommendedName>
        <fullName evidence="7">HIT domain-containing protein</fullName>
    </recommendedName>
</protein>
<evidence type="ECO:0000259" key="7">
    <source>
        <dbReference type="PROSITE" id="PS51084"/>
    </source>
</evidence>
<gene>
    <name evidence="8" type="ORF">DBRI1063_LOCUS17076</name>
</gene>
<dbReference type="PRINTS" id="PR00332">
    <property type="entry name" value="HISTRIAD"/>
</dbReference>
<reference evidence="8" key="1">
    <citation type="submission" date="2021-01" db="EMBL/GenBank/DDBJ databases">
        <authorList>
            <person name="Corre E."/>
            <person name="Pelletier E."/>
            <person name="Niang G."/>
            <person name="Scheremetjew M."/>
            <person name="Finn R."/>
            <person name="Kale V."/>
            <person name="Holt S."/>
            <person name="Cochrane G."/>
            <person name="Meng A."/>
            <person name="Brown T."/>
            <person name="Cohen L."/>
        </authorList>
    </citation>
    <scope>NUCLEOTIDE SEQUENCE</scope>
    <source>
        <strain evidence="8">Pop2</strain>
    </source>
</reference>
<proteinExistence type="predicted"/>
<evidence type="ECO:0000256" key="2">
    <source>
        <dbReference type="ARBA" id="ARBA00022801"/>
    </source>
</evidence>
<dbReference type="EMBL" id="HBGN01026527">
    <property type="protein sequence ID" value="CAD9341989.1"/>
    <property type="molecule type" value="Transcribed_RNA"/>
</dbReference>
<feature type="compositionally biased region" description="Low complexity" evidence="6">
    <location>
        <begin position="54"/>
        <end position="64"/>
    </location>
</feature>
<dbReference type="PANTHER" id="PTHR12486">
    <property type="entry name" value="APRATAXIN-RELATED"/>
    <property type="match status" value="1"/>
</dbReference>
<evidence type="ECO:0000256" key="4">
    <source>
        <dbReference type="PIRSR" id="PIRSR601310-3"/>
    </source>
</evidence>
<evidence type="ECO:0000256" key="5">
    <source>
        <dbReference type="PROSITE-ProRule" id="PRU00464"/>
    </source>
</evidence>
<feature type="region of interest" description="Disordered" evidence="6">
    <location>
        <begin position="21"/>
        <end position="64"/>
    </location>
</feature>
<feature type="domain" description="HIT" evidence="7">
    <location>
        <begin position="84"/>
        <end position="202"/>
    </location>
</feature>
<dbReference type="GO" id="GO:0016787">
    <property type="term" value="F:hydrolase activity"/>
    <property type="evidence" value="ECO:0007669"/>
    <property type="project" value="UniProtKB-KW"/>
</dbReference>
<dbReference type="InterPro" id="IPR036265">
    <property type="entry name" value="HIT-like_sf"/>
</dbReference>
<dbReference type="AlphaFoldDB" id="A0A7S2ELH9"/>
<dbReference type="Gene3D" id="3.30.428.10">
    <property type="entry name" value="HIT-like"/>
    <property type="match status" value="1"/>
</dbReference>
<dbReference type="SUPFAM" id="SSF54197">
    <property type="entry name" value="HIT-like"/>
    <property type="match status" value="1"/>
</dbReference>
<accession>A0A7S2ELH9</accession>
<evidence type="ECO:0000313" key="8">
    <source>
        <dbReference type="EMBL" id="CAD9341989.1"/>
    </source>
</evidence>
<dbReference type="PANTHER" id="PTHR12486:SF5">
    <property type="entry name" value="ADENOSINE 5'-MONOPHOSPHORAMIDASE HINT3"/>
    <property type="match status" value="1"/>
</dbReference>
<keyword evidence="1" id="KW-0547">Nucleotide-binding</keyword>